<comment type="caution">
    <text evidence="5">The sequence shown here is derived from an EMBL/GenBank/DDBJ whole genome shotgun (WGS) entry which is preliminary data.</text>
</comment>
<organism evidence="5 6">
    <name type="scientific">Rhododendron simsii</name>
    <name type="common">Sims's rhododendron</name>
    <dbReference type="NCBI Taxonomy" id="118357"/>
    <lineage>
        <taxon>Eukaryota</taxon>
        <taxon>Viridiplantae</taxon>
        <taxon>Streptophyta</taxon>
        <taxon>Embryophyta</taxon>
        <taxon>Tracheophyta</taxon>
        <taxon>Spermatophyta</taxon>
        <taxon>Magnoliopsida</taxon>
        <taxon>eudicotyledons</taxon>
        <taxon>Gunneridae</taxon>
        <taxon>Pentapetalae</taxon>
        <taxon>asterids</taxon>
        <taxon>Ericales</taxon>
        <taxon>Ericaceae</taxon>
        <taxon>Ericoideae</taxon>
        <taxon>Rhodoreae</taxon>
        <taxon>Rhododendron</taxon>
    </lineage>
</organism>
<dbReference type="SUPFAM" id="SSF53756">
    <property type="entry name" value="UDP-Glycosyltransferase/glycogen phosphorylase"/>
    <property type="match status" value="5"/>
</dbReference>
<dbReference type="GO" id="GO:0016746">
    <property type="term" value="F:acyltransferase activity"/>
    <property type="evidence" value="ECO:0007669"/>
    <property type="project" value="InterPro"/>
</dbReference>
<evidence type="ECO:0000313" key="5">
    <source>
        <dbReference type="EMBL" id="KAF7112339.1"/>
    </source>
</evidence>
<dbReference type="InterPro" id="IPR002213">
    <property type="entry name" value="UDP_glucos_trans"/>
</dbReference>
<dbReference type="EMBL" id="WJXA01000525">
    <property type="protein sequence ID" value="KAF7112339.1"/>
    <property type="molecule type" value="Genomic_DNA"/>
</dbReference>
<gene>
    <name evidence="5" type="ORF">RHSIM_RhsimUnG0239300</name>
</gene>
<protein>
    <submittedName>
        <fullName evidence="5">Uncharacterized protein</fullName>
    </submittedName>
</protein>
<keyword evidence="6" id="KW-1185">Reference proteome</keyword>
<sequence>MGVHVTFLTASSAINRITKSAAAMPRGVTFLGFSDGHDDGLKAGMDFEVYMTDLRRCGLEAVATAITASGDNGKPIVHVVYTTLLPWVSQAARDLHVPSTFLWIQPATILDIYYYSFYGYGDVLNERKTSNPSWSIELSGLPRLTGRDLPSFLLVPNAHKFALPLFKEHIDTLDEETNPKILVNSFDALELEALRAIKKLNFVAIGPLIPSAFLDGKDPSDNSFGGDLLQKSDDYIEWLDSKPRRSVIYVAFGSYSALAKQQTEEVARGLLDCQGHINPSLQFARRLIKMGVNVTFVTAISVLKHVTKSVADTPPGLTFSGFSDGYDDGNGHLWNNHDDADRYMKELKIRGSEAIAELIKSAAERGQPFVHVVYTTIMAWVGQVAHALQVPSTLLWLQPATILGIYYNYFNGYGESIGKNANDPSWFVELPGLPLLTRGDLPSFLLASSTSNFALPLINEHFDVLDTETNPKVLINSFDALESGALRATERLNFVAIGPLIPSAFLDGEDPSDTSSGGDLFQHSEDYIVWLNSKPSESVIYAAFGSYASITKRQMEEIERGLLECGRPFLWVINPSLQFAKRLVKISVSVTFVTAFSALNRITKSASATPQGLTFSGFSDGYDDGSKLGDPVGIEVQNSGLKAVAELIKSEAERGRPFIHVVYTTFLPWVGQVARALNVPSTFLWIQPATILDVYYYYFNGYRDAIRSNMTNPTSAIELPGLPVLPSILLDSNALDWGALSLLEEHVGILVGETNPKVPVNTFDALESGALRAIEKLNLVAVGPLIPESVIYIAFGSISAVGKQQMEEIAHGLLECGRPFLWVVRASDEEKLSSQGHINSSLQFAKRLVKMGVNFTFVTAFSALNRMSKSTSTPQGLTFSGFSDGYDDGDQINDRYGEELKAHGSEAVEKLLKSEGTILGIYYYYINGYGDFIRKYMNDPSWSIELPGLPVLTRGALPSFLLASNTLNLSLPPLKEHFDILDYDRNPKVHVNTFDALESGALRAIEKLNFVAIGPLIPSTFLDGKDPSDSSFGGDLFQDSKAYIEWLNSKASESVVYIAFGHVSAIAKQHRLSYSVRPQVNYLIPELVLRLFDQATALPTSAPKAMDSCVRILLVTLPAQPQINPGLQLAKHLLKMGIDVTYATAFRAVNCMTKSTTTPPGLTFFGFSDGSWGMDKLDQYMEELKRHGSEAVAKLITSQAERGQPFMHVVYTPFVSWAGQVAHDLHVPSTFLWIQPATILDIYYYYLNGYGDSIRNNMNDPSWSVELPGLPPVAPSDLPSYLFASNTYNFALQSLKEHFDVLDAQNNPKVLVNSFDALESEALRAIEKLNLVAIGPGRREEKLARNVHGSSDKNLKTFVEEVISSEARELSEAYIFREANVCAATYSRVLIERNSQRRIKAIFGNIAPVEANIHCSESPYQAWLMVTNFRNKLKLFGTDNVYQAPVPFLTCGSLLSHEEPDKMKAQIMGKQVLLLLLLLWLVHHDQLWIIYRPLKEQSRLFESFVVVELHPNCDIQALQKQYFGRKSEKVRVNFDVVSIRIKLPNCILLCPEIYHPGQCPAPKKCSKKIFMIRLVDSHRKAAAATASVDDGIRPNASLLHLGKLKPALKKDETTTAGNSSQVSLWCWSRPPDGEKCCNAERTTNSRCIQV</sequence>
<reference evidence="5" key="1">
    <citation type="submission" date="2019-11" db="EMBL/GenBank/DDBJ databases">
        <authorList>
            <person name="Liu Y."/>
            <person name="Hou J."/>
            <person name="Li T.-Q."/>
            <person name="Guan C.-H."/>
            <person name="Wu X."/>
            <person name="Wu H.-Z."/>
            <person name="Ling F."/>
            <person name="Zhang R."/>
            <person name="Shi X.-G."/>
            <person name="Ren J.-P."/>
            <person name="Chen E.-F."/>
            <person name="Sun J.-M."/>
        </authorList>
    </citation>
    <scope>NUCLEOTIDE SEQUENCE</scope>
    <source>
        <strain evidence="5">Adult_tree_wgs_1</strain>
        <tissue evidence="5">Leaves</tissue>
    </source>
</reference>
<dbReference type="CDD" id="cd03784">
    <property type="entry name" value="GT1_Gtf-like"/>
    <property type="match status" value="1"/>
</dbReference>
<proteinExistence type="inferred from homology"/>
<evidence type="ECO:0000256" key="2">
    <source>
        <dbReference type="ARBA" id="ARBA00022676"/>
    </source>
</evidence>
<keyword evidence="2" id="KW-0328">Glycosyltransferase</keyword>
<dbReference type="PANTHER" id="PTHR11926:SF870">
    <property type="entry name" value="UDP-GLYCOSYLTRANSFERASE 75B1"/>
    <property type="match status" value="1"/>
</dbReference>
<dbReference type="Gene3D" id="3.40.50.2000">
    <property type="entry name" value="Glycogen Phosphorylase B"/>
    <property type="match status" value="6"/>
</dbReference>
<keyword evidence="3" id="KW-0808">Transferase</keyword>
<accession>A0A834L3P5</accession>
<dbReference type="OrthoDB" id="5835829at2759"/>
<keyword evidence="4" id="KW-0284">Flavonoid biosynthesis</keyword>
<comment type="similarity">
    <text evidence="1">Belongs to the UDP-glycosyltransferase family.</text>
</comment>
<name>A0A834L3P5_RHOSS</name>
<dbReference type="GO" id="GO:0080043">
    <property type="term" value="F:quercetin 3-O-glucosyltransferase activity"/>
    <property type="evidence" value="ECO:0007669"/>
    <property type="project" value="TreeGrafter"/>
</dbReference>
<dbReference type="Proteomes" id="UP000626092">
    <property type="component" value="Unassembled WGS sequence"/>
</dbReference>
<evidence type="ECO:0000313" key="6">
    <source>
        <dbReference type="Proteomes" id="UP000626092"/>
    </source>
</evidence>
<dbReference type="InterPro" id="IPR016039">
    <property type="entry name" value="Thiolase-like"/>
</dbReference>
<dbReference type="GO" id="GO:0080044">
    <property type="term" value="F:quercetin 7-O-glucosyltransferase activity"/>
    <property type="evidence" value="ECO:0007669"/>
    <property type="project" value="TreeGrafter"/>
</dbReference>
<dbReference type="Gene3D" id="3.40.47.10">
    <property type="match status" value="1"/>
</dbReference>
<evidence type="ECO:0000256" key="4">
    <source>
        <dbReference type="ARBA" id="ARBA00023241"/>
    </source>
</evidence>
<dbReference type="PANTHER" id="PTHR11926">
    <property type="entry name" value="GLUCOSYL/GLUCURONOSYL TRANSFERASES"/>
    <property type="match status" value="1"/>
</dbReference>
<dbReference type="GO" id="GO:0009813">
    <property type="term" value="P:flavonoid biosynthetic process"/>
    <property type="evidence" value="ECO:0007669"/>
    <property type="project" value="UniProtKB-KW"/>
</dbReference>
<evidence type="ECO:0000256" key="3">
    <source>
        <dbReference type="ARBA" id="ARBA00022679"/>
    </source>
</evidence>
<evidence type="ECO:0000256" key="1">
    <source>
        <dbReference type="ARBA" id="ARBA00009995"/>
    </source>
</evidence>